<feature type="domain" description="C2" evidence="2">
    <location>
        <begin position="1"/>
        <end position="128"/>
    </location>
</feature>
<name>A0AAD2CL89_9STRA</name>
<dbReference type="EMBL" id="CAKOGP040000524">
    <property type="protein sequence ID" value="CAJ1935911.1"/>
    <property type="molecule type" value="Genomic_DNA"/>
</dbReference>
<dbReference type="InterPro" id="IPR001611">
    <property type="entry name" value="Leu-rich_rpt"/>
</dbReference>
<accession>A0AAD2CL89</accession>
<dbReference type="Proteomes" id="UP001295423">
    <property type="component" value="Unassembled WGS sequence"/>
</dbReference>
<reference evidence="3" key="1">
    <citation type="submission" date="2023-08" db="EMBL/GenBank/DDBJ databases">
        <authorList>
            <person name="Audoor S."/>
            <person name="Bilcke G."/>
        </authorList>
    </citation>
    <scope>NUCLEOTIDE SEQUENCE</scope>
</reference>
<evidence type="ECO:0000313" key="3">
    <source>
        <dbReference type="EMBL" id="CAJ1935911.1"/>
    </source>
</evidence>
<dbReference type="AlphaFoldDB" id="A0AAD2CL89"/>
<dbReference type="PANTHER" id="PTHR10857:SF106">
    <property type="entry name" value="C2 DOMAIN-CONTAINING PROTEIN"/>
    <property type="match status" value="1"/>
</dbReference>
<keyword evidence="4" id="KW-1185">Reference proteome</keyword>
<dbReference type="InterPro" id="IPR000008">
    <property type="entry name" value="C2_dom"/>
</dbReference>
<sequence length="581" mass="64415">MGRITMNGTITVDDTDGQIEVQDNMLGAYQLSLSAQFLSRFKVSSSYASVKIIEGSYRGTDLGETECIPRSSTPDWCKTFFLDFVPGDGTVVEISIYDFNNGSTAYKIGGSRIRIEEVAKRKGIEVPLSGSLSNVRLMCRLDKCMMGTEKGDLIFHIRGLDMNNKEPGPFGLGRSDPFYEISKKHPDSSDSDIEDWNAVYRSEHITNHLNPMWKDARLGLPELCFGDLDWPLKITVYDYDKNGKHDEMGSVVTSVKEMQQRISIRGNSDRAQAFMLTKELRGRQSNTGFLCILKASIGPPGDRKTIRAGRKQQDGGGKLSAWIAFGLLIFMVLLPLIIGLVIAREEEMTVDTTPETTFDSYYDDYKRDLNVTLRDGIKSGYLSGHHALDPQTKALDWLTTQDSGSNVTTNSTSELLQRYAMAVFYYATDGDNWNRNTTFLSDASVCDWGSNYGDGVTCNGAGQVTSFRLFNRGLTGSLPSEIGLLFSLRGIFLSMNNITGIPSRIGSLRNLEDLYLSRNDLLGGIPESISKLRNLESLHIQDNPRLTGDLDPLCSNVKPFFYGAADCKKPDLICSCCKACS</sequence>
<keyword evidence="1" id="KW-1133">Transmembrane helix</keyword>
<dbReference type="InterPro" id="IPR045052">
    <property type="entry name" value="Copine"/>
</dbReference>
<dbReference type="Pfam" id="PF00168">
    <property type="entry name" value="C2"/>
    <property type="match status" value="2"/>
</dbReference>
<dbReference type="GO" id="GO:0071277">
    <property type="term" value="P:cellular response to calcium ion"/>
    <property type="evidence" value="ECO:0007669"/>
    <property type="project" value="TreeGrafter"/>
</dbReference>
<dbReference type="Gene3D" id="2.60.40.150">
    <property type="entry name" value="C2 domain"/>
    <property type="match status" value="2"/>
</dbReference>
<evidence type="ECO:0000259" key="2">
    <source>
        <dbReference type="PROSITE" id="PS50004"/>
    </source>
</evidence>
<keyword evidence="1" id="KW-0472">Membrane</keyword>
<feature type="domain" description="C2" evidence="2">
    <location>
        <begin position="131"/>
        <end position="268"/>
    </location>
</feature>
<gene>
    <name evidence="3" type="ORF">CYCCA115_LOCUS4959</name>
</gene>
<dbReference type="SMART" id="SM00239">
    <property type="entry name" value="C2"/>
    <property type="match status" value="2"/>
</dbReference>
<organism evidence="3 4">
    <name type="scientific">Cylindrotheca closterium</name>
    <dbReference type="NCBI Taxonomy" id="2856"/>
    <lineage>
        <taxon>Eukaryota</taxon>
        <taxon>Sar</taxon>
        <taxon>Stramenopiles</taxon>
        <taxon>Ochrophyta</taxon>
        <taxon>Bacillariophyta</taxon>
        <taxon>Bacillariophyceae</taxon>
        <taxon>Bacillariophycidae</taxon>
        <taxon>Bacillariales</taxon>
        <taxon>Bacillariaceae</taxon>
        <taxon>Cylindrotheca</taxon>
    </lineage>
</organism>
<dbReference type="PANTHER" id="PTHR10857">
    <property type="entry name" value="COPINE"/>
    <property type="match status" value="1"/>
</dbReference>
<proteinExistence type="predicted"/>
<dbReference type="PROSITE" id="PS50004">
    <property type="entry name" value="C2"/>
    <property type="match status" value="2"/>
</dbReference>
<dbReference type="Gene3D" id="3.80.10.10">
    <property type="entry name" value="Ribonuclease Inhibitor"/>
    <property type="match status" value="1"/>
</dbReference>
<evidence type="ECO:0000256" key="1">
    <source>
        <dbReference type="SAM" id="Phobius"/>
    </source>
</evidence>
<dbReference type="SUPFAM" id="SSF52058">
    <property type="entry name" value="L domain-like"/>
    <property type="match status" value="1"/>
</dbReference>
<dbReference type="GO" id="GO:0005544">
    <property type="term" value="F:calcium-dependent phospholipid binding"/>
    <property type="evidence" value="ECO:0007669"/>
    <property type="project" value="InterPro"/>
</dbReference>
<dbReference type="CDD" id="cd00030">
    <property type="entry name" value="C2"/>
    <property type="match status" value="1"/>
</dbReference>
<dbReference type="InterPro" id="IPR035892">
    <property type="entry name" value="C2_domain_sf"/>
</dbReference>
<feature type="transmembrane region" description="Helical" evidence="1">
    <location>
        <begin position="319"/>
        <end position="343"/>
    </location>
</feature>
<keyword evidence="1" id="KW-0812">Transmembrane</keyword>
<dbReference type="Pfam" id="PF13855">
    <property type="entry name" value="LRR_8"/>
    <property type="match status" value="1"/>
</dbReference>
<evidence type="ECO:0000313" key="4">
    <source>
        <dbReference type="Proteomes" id="UP001295423"/>
    </source>
</evidence>
<dbReference type="CDD" id="cd04047">
    <property type="entry name" value="C2B_Copine"/>
    <property type="match status" value="1"/>
</dbReference>
<dbReference type="InterPro" id="IPR037768">
    <property type="entry name" value="C2B_Copine"/>
</dbReference>
<dbReference type="InterPro" id="IPR032675">
    <property type="entry name" value="LRR_dom_sf"/>
</dbReference>
<dbReference type="GO" id="GO:0005886">
    <property type="term" value="C:plasma membrane"/>
    <property type="evidence" value="ECO:0007669"/>
    <property type="project" value="TreeGrafter"/>
</dbReference>
<protein>
    <recommendedName>
        <fullName evidence="2">C2 domain-containing protein</fullName>
    </recommendedName>
</protein>
<dbReference type="SUPFAM" id="SSF49562">
    <property type="entry name" value="C2 domain (Calcium/lipid-binding domain, CaLB)"/>
    <property type="match status" value="2"/>
</dbReference>
<comment type="caution">
    <text evidence="3">The sequence shown here is derived from an EMBL/GenBank/DDBJ whole genome shotgun (WGS) entry which is preliminary data.</text>
</comment>